<keyword evidence="2" id="KW-0472">Membrane</keyword>
<proteinExistence type="predicted"/>
<keyword evidence="2" id="KW-1133">Transmembrane helix</keyword>
<evidence type="ECO:0008006" key="5">
    <source>
        <dbReference type="Google" id="ProtNLM"/>
    </source>
</evidence>
<dbReference type="EMBL" id="JAGHQL010000272">
    <property type="protein sequence ID" value="KAH0534109.1"/>
    <property type="molecule type" value="Genomic_DNA"/>
</dbReference>
<reference evidence="3" key="1">
    <citation type="submission" date="2021-03" db="EMBL/GenBank/DDBJ databases">
        <title>Comparative genomics and phylogenomic investigation of the class Geoglossomycetes provide insights into ecological specialization and systematics.</title>
        <authorList>
            <person name="Melie T."/>
            <person name="Pirro S."/>
            <person name="Miller A.N."/>
            <person name="Quandt A."/>
        </authorList>
    </citation>
    <scope>NUCLEOTIDE SEQUENCE</scope>
    <source>
        <strain evidence="3">GBOQ0MN5Z8</strain>
    </source>
</reference>
<feature type="transmembrane region" description="Helical" evidence="2">
    <location>
        <begin position="157"/>
        <end position="176"/>
    </location>
</feature>
<dbReference type="AlphaFoldDB" id="A0A9P8HUA5"/>
<gene>
    <name evidence="3" type="ORF">FGG08_007296</name>
</gene>
<organism evidence="3 4">
    <name type="scientific">Glutinoglossum americanum</name>
    <dbReference type="NCBI Taxonomy" id="1670608"/>
    <lineage>
        <taxon>Eukaryota</taxon>
        <taxon>Fungi</taxon>
        <taxon>Dikarya</taxon>
        <taxon>Ascomycota</taxon>
        <taxon>Pezizomycotina</taxon>
        <taxon>Geoglossomycetes</taxon>
        <taxon>Geoglossales</taxon>
        <taxon>Geoglossaceae</taxon>
        <taxon>Glutinoglossum</taxon>
    </lineage>
</organism>
<dbReference type="PANTHER" id="PTHR37576">
    <property type="entry name" value="DEFECT AT LOW TEMPERATURE PROTEIN 1"/>
    <property type="match status" value="1"/>
</dbReference>
<dbReference type="PANTHER" id="PTHR37576:SF2">
    <property type="entry name" value="DEFECT AT LOW TEMPERATURE PROTEIN 1"/>
    <property type="match status" value="1"/>
</dbReference>
<evidence type="ECO:0000313" key="3">
    <source>
        <dbReference type="EMBL" id="KAH0534109.1"/>
    </source>
</evidence>
<protein>
    <recommendedName>
        <fullName evidence="5">Transmembrane protein</fullName>
    </recommendedName>
</protein>
<dbReference type="InterPro" id="IPR021514">
    <property type="entry name" value="DUF3176"/>
</dbReference>
<evidence type="ECO:0000256" key="1">
    <source>
        <dbReference type="SAM" id="MobiDB-lite"/>
    </source>
</evidence>
<name>A0A9P8HUA5_9PEZI</name>
<feature type="transmembrane region" description="Helical" evidence="2">
    <location>
        <begin position="481"/>
        <end position="503"/>
    </location>
</feature>
<accession>A0A9P8HUA5</accession>
<feature type="transmembrane region" description="Helical" evidence="2">
    <location>
        <begin position="43"/>
        <end position="62"/>
    </location>
</feature>
<keyword evidence="2" id="KW-0812">Transmembrane</keyword>
<evidence type="ECO:0000313" key="4">
    <source>
        <dbReference type="Proteomes" id="UP000698800"/>
    </source>
</evidence>
<comment type="caution">
    <text evidence="3">The sequence shown here is derived from an EMBL/GenBank/DDBJ whole genome shotgun (WGS) entry which is preliminary data.</text>
</comment>
<feature type="transmembrane region" description="Helical" evidence="2">
    <location>
        <begin position="83"/>
        <end position="109"/>
    </location>
</feature>
<dbReference type="Pfam" id="PF11374">
    <property type="entry name" value="DUF3176"/>
    <property type="match status" value="1"/>
</dbReference>
<feature type="region of interest" description="Disordered" evidence="1">
    <location>
        <begin position="566"/>
        <end position="588"/>
    </location>
</feature>
<dbReference type="Proteomes" id="UP000698800">
    <property type="component" value="Unassembled WGS sequence"/>
</dbReference>
<sequence>MDSEKSTQRWWKSLPFIGNRKFRGFLAFIRSQEFHTFMGNQTLLMLLYVGATVCTVGSGVFVDFMNGKTNASRKLFKYIQPTTILNIMSSVYVFCLGAVITHVTTIIWWRTAVRGTQTRKLSQIWEYGTGGVCGIFKAGHQVFGHGKKLKDNWEAETLAVVALIVAVTNFLSGPLLQQAMDVRTQDQVTNRVMKLDFPVRIPDGWSGAINTAKPGNISFSHNFFSIMQQWYRREPITMSGLEQEYFCPGVCTGDVPGAGIIWHCAKATDFLVLNDPYRNGSLVFSTNFDRFDNEWGYPTLRVVAKYVTAVNDSCGASVTIDTCDIWMSTIKYPVIISNQTVRLDMSQLHIVSNDRTYIPIKSTGDSNATKLDWGAGPLTALAGFANAYYLSNATVDYNGTTRIYDIDMKGSLAGLYYDLNDTHYDAITSCARQFSSPTEDILSALHEITFRTALKSNNGTTANFTVEEIDKVPFYYIKRGFWISALSIMSTALLISIIIIFAYPRTEAAFSPKEVPTGGYGGHVTNIEHPISLNPIAVAEAYHRPPEPEDAFLENLVLYHKVSGRGRIQQHPPPKNPKESFTMDPTIP</sequence>
<dbReference type="OrthoDB" id="5357734at2759"/>
<evidence type="ECO:0000256" key="2">
    <source>
        <dbReference type="SAM" id="Phobius"/>
    </source>
</evidence>
<keyword evidence="4" id="KW-1185">Reference proteome</keyword>